<dbReference type="InterPro" id="IPR029044">
    <property type="entry name" value="Nucleotide-diphossugar_trans"/>
</dbReference>
<keyword evidence="1" id="KW-0548">Nucleotidyltransferase</keyword>
<dbReference type="CDD" id="cd02513">
    <property type="entry name" value="CMP-NeuAc_Synthase"/>
    <property type="match status" value="1"/>
</dbReference>
<evidence type="ECO:0000313" key="2">
    <source>
        <dbReference type="Proteomes" id="UP000515237"/>
    </source>
</evidence>
<dbReference type="InterPro" id="IPR050793">
    <property type="entry name" value="CMP-NeuNAc_synthase"/>
</dbReference>
<keyword evidence="1" id="KW-0808">Transferase</keyword>
<dbReference type="KEGG" id="aswu:HUW51_14180"/>
<dbReference type="InterPro" id="IPR003329">
    <property type="entry name" value="Cytidylyl_trans"/>
</dbReference>
<accession>A0A7G7G9H7</accession>
<reference evidence="1 2" key="1">
    <citation type="journal article" date="2018" name="Int. J. Syst. Evol. Microbiol.">
        <title>Adhaeribacter swui sp. nov., isolated from wet mud.</title>
        <authorList>
            <person name="Kim D.U."/>
            <person name="Kim K.W."/>
            <person name="Kang M.S."/>
            <person name="Kim J.Y."/>
            <person name="Jang J.H."/>
            <person name="Kim M.K."/>
        </authorList>
    </citation>
    <scope>NUCLEOTIDE SEQUENCE [LARGE SCALE GENOMIC DNA]</scope>
    <source>
        <strain evidence="1 2">KCTC 52873</strain>
    </source>
</reference>
<proteinExistence type="predicted"/>
<protein>
    <submittedName>
        <fullName evidence="1">Acylneuraminate cytidylyltransferase family protein</fullName>
    </submittedName>
</protein>
<dbReference type="PANTHER" id="PTHR21485">
    <property type="entry name" value="HAD SUPERFAMILY MEMBERS CMAS AND KDSC"/>
    <property type="match status" value="1"/>
</dbReference>
<dbReference type="AlphaFoldDB" id="A0A7G7G9H7"/>
<sequence>MADLYIIPARGGSKGIPGKNIKPLNGKPLIHYTLDVAKAVAKPEDIICVSTDDDAIIKAVTEYGFKVDFKRPPELASDTAGMNEVLLHALNFYEQKQATIDKIILLQPTSPFRKAEQVKEALLVFSPDMDMVVSVKVTDANPYYVLAEENEHGYLEKSKKANFVRRQDCPIVYQYNGALYIINPQMLKSKSLTGLDRVKKYVMDDITSVDLDTPLDWSFAEFLKGRF</sequence>
<keyword evidence="2" id="KW-1185">Reference proteome</keyword>
<dbReference type="Pfam" id="PF02348">
    <property type="entry name" value="CTP_transf_3"/>
    <property type="match status" value="1"/>
</dbReference>
<organism evidence="1 2">
    <name type="scientific">Adhaeribacter swui</name>
    <dbReference type="NCBI Taxonomy" id="2086471"/>
    <lineage>
        <taxon>Bacteria</taxon>
        <taxon>Pseudomonadati</taxon>
        <taxon>Bacteroidota</taxon>
        <taxon>Cytophagia</taxon>
        <taxon>Cytophagales</taxon>
        <taxon>Hymenobacteraceae</taxon>
        <taxon>Adhaeribacter</taxon>
    </lineage>
</organism>
<dbReference type="RefSeq" id="WP_185270293.1">
    <property type="nucleotide sequence ID" value="NZ_CP055156.1"/>
</dbReference>
<dbReference type="EMBL" id="CP055156">
    <property type="protein sequence ID" value="QNF33811.1"/>
    <property type="molecule type" value="Genomic_DNA"/>
</dbReference>
<dbReference type="PANTHER" id="PTHR21485:SF6">
    <property type="entry name" value="N-ACYLNEURAMINATE CYTIDYLYLTRANSFERASE-RELATED"/>
    <property type="match status" value="1"/>
</dbReference>
<dbReference type="Proteomes" id="UP000515237">
    <property type="component" value="Chromosome"/>
</dbReference>
<dbReference type="SUPFAM" id="SSF53448">
    <property type="entry name" value="Nucleotide-diphospho-sugar transferases"/>
    <property type="match status" value="1"/>
</dbReference>
<name>A0A7G7G9H7_9BACT</name>
<dbReference type="GO" id="GO:0008781">
    <property type="term" value="F:N-acylneuraminate cytidylyltransferase activity"/>
    <property type="evidence" value="ECO:0007669"/>
    <property type="project" value="TreeGrafter"/>
</dbReference>
<dbReference type="Gene3D" id="3.90.550.10">
    <property type="entry name" value="Spore Coat Polysaccharide Biosynthesis Protein SpsA, Chain A"/>
    <property type="match status" value="1"/>
</dbReference>
<evidence type="ECO:0000313" key="1">
    <source>
        <dbReference type="EMBL" id="QNF33811.1"/>
    </source>
</evidence>
<gene>
    <name evidence="1" type="ORF">HUW51_14180</name>
</gene>